<evidence type="ECO:0000313" key="3">
    <source>
        <dbReference type="EMBL" id="TMP35709.1"/>
    </source>
</evidence>
<proteinExistence type="predicted"/>
<dbReference type="InterPro" id="IPR022742">
    <property type="entry name" value="Hydrolase_4"/>
</dbReference>
<keyword evidence="1" id="KW-0732">Signal</keyword>
<dbReference type="Gene3D" id="3.40.50.1820">
    <property type="entry name" value="alpha/beta hydrolase"/>
    <property type="match status" value="1"/>
</dbReference>
<dbReference type="InterPro" id="IPR029058">
    <property type="entry name" value="AB_hydrolase_fold"/>
</dbReference>
<accession>A0A5S3WXU7</accession>
<dbReference type="OrthoDB" id="8476759at2"/>
<dbReference type="AlphaFoldDB" id="A0A5S3WXU7"/>
<organism evidence="3 4">
    <name type="scientific">Pseudoalteromonas rubra</name>
    <dbReference type="NCBI Taxonomy" id="43658"/>
    <lineage>
        <taxon>Bacteria</taxon>
        <taxon>Pseudomonadati</taxon>
        <taxon>Pseudomonadota</taxon>
        <taxon>Gammaproteobacteria</taxon>
        <taxon>Alteromonadales</taxon>
        <taxon>Pseudoalteromonadaceae</taxon>
        <taxon>Pseudoalteromonas</taxon>
    </lineage>
</organism>
<gene>
    <name evidence="3" type="ORF">CWB98_15720</name>
</gene>
<dbReference type="Proteomes" id="UP000306719">
    <property type="component" value="Unassembled WGS sequence"/>
</dbReference>
<dbReference type="SUPFAM" id="SSF53474">
    <property type="entry name" value="alpha/beta-Hydrolases"/>
    <property type="match status" value="1"/>
</dbReference>
<reference evidence="3 4" key="1">
    <citation type="submission" date="2018-01" db="EMBL/GenBank/DDBJ databases">
        <authorList>
            <person name="Paulsen S."/>
            <person name="Gram L.K."/>
        </authorList>
    </citation>
    <scope>NUCLEOTIDE SEQUENCE [LARGE SCALE GENOMIC DNA]</scope>
    <source>
        <strain evidence="3 4">S2599</strain>
    </source>
</reference>
<feature type="domain" description="Serine aminopeptidase S33" evidence="2">
    <location>
        <begin position="129"/>
        <end position="251"/>
    </location>
</feature>
<dbReference type="EMBL" id="PNCJ01000022">
    <property type="protein sequence ID" value="TMP35709.1"/>
    <property type="molecule type" value="Genomic_DNA"/>
</dbReference>
<reference evidence="4" key="2">
    <citation type="submission" date="2019-06" db="EMBL/GenBank/DDBJ databases">
        <title>Co-occurence of chitin degradation, pigmentation and bioactivity in marine Pseudoalteromonas.</title>
        <authorList>
            <person name="Sonnenschein E.C."/>
            <person name="Bech P.K."/>
        </authorList>
    </citation>
    <scope>NUCLEOTIDE SEQUENCE [LARGE SCALE GENOMIC DNA]</scope>
    <source>
        <strain evidence="4">S2599</strain>
    </source>
</reference>
<comment type="caution">
    <text evidence="3">The sequence shown here is derived from an EMBL/GenBank/DDBJ whole genome shotgun (WGS) entry which is preliminary data.</text>
</comment>
<evidence type="ECO:0000259" key="2">
    <source>
        <dbReference type="Pfam" id="PF12146"/>
    </source>
</evidence>
<feature type="chain" id="PRO_5024427588" evidence="1">
    <location>
        <begin position="33"/>
        <end position="442"/>
    </location>
</feature>
<evidence type="ECO:0000313" key="4">
    <source>
        <dbReference type="Proteomes" id="UP000306719"/>
    </source>
</evidence>
<evidence type="ECO:0000256" key="1">
    <source>
        <dbReference type="SAM" id="SignalP"/>
    </source>
</evidence>
<protein>
    <submittedName>
        <fullName evidence="3">Esterase</fullName>
    </submittedName>
</protein>
<feature type="signal peptide" evidence="1">
    <location>
        <begin position="1"/>
        <end position="32"/>
    </location>
</feature>
<dbReference type="Pfam" id="PF12146">
    <property type="entry name" value="Hydrolase_4"/>
    <property type="match status" value="1"/>
</dbReference>
<sequence length="442" mass="48903">MLNTISTVMIKKGYIFFILAGLAQLVATPTQAQQAQTCLDQVSDLSRYQIDAQQGTYRYANDVGPAVLDIPEAQSYAAYLSATRALILARNPKATLRCELATKVSALLSEPATQIADFAAPFELTHPNNQKAVLLIHGLTDSPFIFHTLAADLYAQGYDVRTMLLPGHGTAASDLKEVDYRDWQQHVRYAISRTASDYNQFAVLGYSTGAALATTEIAERRPDNLAALVLVAPATQSHSEVAWLAKWLDWLPWVDWVDKEADLDLAKYESFPLHAVTLVEEAMADMRAAKLPDSLPTLAIASDVDTTIDSQVTYELLSRWAQDRSAPLTLRVYAPTPIAALPESIDVTKVDLLDRVIDMSHIGMLNPPDHPYYGRAGTFRNCDTYLEDITAFTHCKTTEKPHFGERSAANLAQYTPLVRVSFNPDYDPMVAQLTQFLSKAMQ</sequence>
<dbReference type="RefSeq" id="WP_138545695.1">
    <property type="nucleotide sequence ID" value="NZ_PNCJ01000022.1"/>
</dbReference>
<name>A0A5S3WXU7_9GAMM</name>